<proteinExistence type="predicted"/>
<protein>
    <submittedName>
        <fullName evidence="1">SIR2 family protein</fullName>
    </submittedName>
</protein>
<dbReference type="Proteomes" id="UP001165368">
    <property type="component" value="Unassembled WGS sequence"/>
</dbReference>
<dbReference type="RefSeq" id="WP_237821240.1">
    <property type="nucleotide sequence ID" value="NZ_JAKLTQ010000008.1"/>
</dbReference>
<organism evidence="1 2">
    <name type="scientific">Arthrobacter hankyongi</name>
    <dbReference type="NCBI Taxonomy" id="2904801"/>
    <lineage>
        <taxon>Bacteria</taxon>
        <taxon>Bacillati</taxon>
        <taxon>Actinomycetota</taxon>
        <taxon>Actinomycetes</taxon>
        <taxon>Micrococcales</taxon>
        <taxon>Micrococcaceae</taxon>
        <taxon>Arthrobacter</taxon>
    </lineage>
</organism>
<sequence length="198" mass="23004">MGHGWKRVTIKSTEGDELSVPALRRRPEDFPDSRIRLLHLHGSLTYWSDRERTVFAKLDTAFLQTYDQWQAVRDQETNVRPVVVLANQRDKAAHVTEFPFSLAYEMFGRGLKDAQHWLVVGYSFRDECVNEMLRAEFSERVVKPKVLVVTYGDQPSRHDVERALGWAAEDSSSKHWLTINRYGADEMTNSLDWKSFIS</sequence>
<gene>
    <name evidence="1" type="ORF">LVY72_12310</name>
</gene>
<comment type="caution">
    <text evidence="1">The sequence shown here is derived from an EMBL/GenBank/DDBJ whole genome shotgun (WGS) entry which is preliminary data.</text>
</comment>
<dbReference type="Pfam" id="PF13289">
    <property type="entry name" value="SIR2_2"/>
    <property type="match status" value="1"/>
</dbReference>
<reference evidence="1" key="1">
    <citation type="submission" date="2022-01" db="EMBL/GenBank/DDBJ databases">
        <authorList>
            <person name="Jo J.-H."/>
            <person name="Im W.-T."/>
        </authorList>
    </citation>
    <scope>NUCLEOTIDE SEQUENCE</scope>
    <source>
        <strain evidence="1">I2-34</strain>
    </source>
</reference>
<dbReference type="EMBL" id="JAKLTQ010000008">
    <property type="protein sequence ID" value="MCG2622687.1"/>
    <property type="molecule type" value="Genomic_DNA"/>
</dbReference>
<keyword evidence="2" id="KW-1185">Reference proteome</keyword>
<evidence type="ECO:0000313" key="1">
    <source>
        <dbReference type="EMBL" id="MCG2622687.1"/>
    </source>
</evidence>
<evidence type="ECO:0000313" key="2">
    <source>
        <dbReference type="Proteomes" id="UP001165368"/>
    </source>
</evidence>
<accession>A0ABS9L869</accession>
<name>A0ABS9L869_9MICC</name>